<dbReference type="GO" id="GO:0005524">
    <property type="term" value="F:ATP binding"/>
    <property type="evidence" value="ECO:0007669"/>
    <property type="project" value="UniProtKB-KW"/>
</dbReference>
<reference evidence="21 22" key="1">
    <citation type="submission" date="2020-02" db="EMBL/GenBank/DDBJ databases">
        <title>Genome sequence of the type strain CGMCC 1.15528 of Mesorhizobium zhangyense.</title>
        <authorList>
            <person name="Gao J."/>
            <person name="Sun J."/>
        </authorList>
    </citation>
    <scope>NUCLEOTIDE SEQUENCE [LARGE SCALE GENOMIC DNA]</scope>
    <source>
        <strain evidence="21 22">CGMCC 1.15528</strain>
    </source>
</reference>
<evidence type="ECO:0000256" key="4">
    <source>
        <dbReference type="ARBA" id="ARBA00011903"/>
    </source>
</evidence>
<keyword evidence="6" id="KW-0997">Cell inner membrane</keyword>
<dbReference type="AlphaFoldDB" id="A0A7C9V9W5"/>
<dbReference type="Proteomes" id="UP000481252">
    <property type="component" value="Unassembled WGS sequence"/>
</dbReference>
<evidence type="ECO:0000256" key="17">
    <source>
        <dbReference type="SAM" id="Phobius"/>
    </source>
</evidence>
<dbReference type="CDD" id="cd05387">
    <property type="entry name" value="BY-kinase"/>
    <property type="match status" value="1"/>
</dbReference>
<comment type="caution">
    <text evidence="21">The sequence shown here is derived from an EMBL/GenBank/DDBJ whole genome shotgun (WGS) entry which is preliminary data.</text>
</comment>
<evidence type="ECO:0000256" key="6">
    <source>
        <dbReference type="ARBA" id="ARBA00022519"/>
    </source>
</evidence>
<proteinExistence type="inferred from homology"/>
<dbReference type="PANTHER" id="PTHR32309">
    <property type="entry name" value="TYROSINE-PROTEIN KINASE"/>
    <property type="match status" value="1"/>
</dbReference>
<evidence type="ECO:0000256" key="12">
    <source>
        <dbReference type="ARBA" id="ARBA00022989"/>
    </source>
</evidence>
<evidence type="ECO:0000256" key="11">
    <source>
        <dbReference type="ARBA" id="ARBA00022840"/>
    </source>
</evidence>
<evidence type="ECO:0000259" key="20">
    <source>
        <dbReference type="Pfam" id="PF13807"/>
    </source>
</evidence>
<gene>
    <name evidence="21" type="ORF">G6N74_04370</name>
</gene>
<dbReference type="GO" id="GO:0004715">
    <property type="term" value="F:non-membrane spanning protein tyrosine kinase activity"/>
    <property type="evidence" value="ECO:0007669"/>
    <property type="project" value="UniProtKB-EC"/>
</dbReference>
<dbReference type="NCBIfam" id="TIGR01007">
    <property type="entry name" value="eps_fam"/>
    <property type="match status" value="1"/>
</dbReference>
<dbReference type="EMBL" id="JAAKZG010000002">
    <property type="protein sequence ID" value="NGN40289.1"/>
    <property type="molecule type" value="Genomic_DNA"/>
</dbReference>
<keyword evidence="13 17" id="KW-0472">Membrane</keyword>
<keyword evidence="8 17" id="KW-0812">Transmembrane</keyword>
<evidence type="ECO:0000256" key="16">
    <source>
        <dbReference type="SAM" id="MobiDB-lite"/>
    </source>
</evidence>
<dbReference type="InterPro" id="IPR003856">
    <property type="entry name" value="LPS_length_determ_N"/>
</dbReference>
<evidence type="ECO:0000256" key="8">
    <source>
        <dbReference type="ARBA" id="ARBA00022692"/>
    </source>
</evidence>
<evidence type="ECO:0000256" key="7">
    <source>
        <dbReference type="ARBA" id="ARBA00022679"/>
    </source>
</evidence>
<evidence type="ECO:0000256" key="10">
    <source>
        <dbReference type="ARBA" id="ARBA00022777"/>
    </source>
</evidence>
<accession>A0A7C9V9W5</accession>
<dbReference type="SUPFAM" id="SSF52540">
    <property type="entry name" value="P-loop containing nucleoside triphosphate hydrolases"/>
    <property type="match status" value="1"/>
</dbReference>
<dbReference type="PANTHER" id="PTHR32309:SF13">
    <property type="entry name" value="FERRIC ENTEROBACTIN TRANSPORT PROTEIN FEPE"/>
    <property type="match status" value="1"/>
</dbReference>
<feature type="domain" description="Tyrosine-protein kinase G-rich" evidence="20">
    <location>
        <begin position="396"/>
        <end position="473"/>
    </location>
</feature>
<evidence type="ECO:0000313" key="22">
    <source>
        <dbReference type="Proteomes" id="UP000481252"/>
    </source>
</evidence>
<evidence type="ECO:0000256" key="5">
    <source>
        <dbReference type="ARBA" id="ARBA00022475"/>
    </source>
</evidence>
<dbReference type="Gene3D" id="3.40.50.300">
    <property type="entry name" value="P-loop containing nucleotide triphosphate hydrolases"/>
    <property type="match status" value="1"/>
</dbReference>
<comment type="similarity">
    <text evidence="3">Belongs to the etk/wzc family.</text>
</comment>
<dbReference type="Pfam" id="PF13614">
    <property type="entry name" value="AAA_31"/>
    <property type="match status" value="1"/>
</dbReference>
<evidence type="ECO:0000256" key="9">
    <source>
        <dbReference type="ARBA" id="ARBA00022741"/>
    </source>
</evidence>
<keyword evidence="11" id="KW-0067">ATP-binding</keyword>
<comment type="subcellular location">
    <subcellularLocation>
        <location evidence="1">Cell inner membrane</location>
        <topology evidence="1">Multi-pass membrane protein</topology>
    </subcellularLocation>
</comment>
<evidence type="ECO:0000256" key="2">
    <source>
        <dbReference type="ARBA" id="ARBA00007316"/>
    </source>
</evidence>
<evidence type="ECO:0000313" key="21">
    <source>
        <dbReference type="EMBL" id="NGN40289.1"/>
    </source>
</evidence>
<protein>
    <recommendedName>
        <fullName evidence="4">non-specific protein-tyrosine kinase</fullName>
        <ecNumber evidence="4">2.7.10.2</ecNumber>
    </recommendedName>
</protein>
<organism evidence="21 22">
    <name type="scientific">Mesorhizobium zhangyense</name>
    <dbReference type="NCBI Taxonomy" id="1776730"/>
    <lineage>
        <taxon>Bacteria</taxon>
        <taxon>Pseudomonadati</taxon>
        <taxon>Pseudomonadota</taxon>
        <taxon>Alphaproteobacteria</taxon>
        <taxon>Hyphomicrobiales</taxon>
        <taxon>Phyllobacteriaceae</taxon>
        <taxon>Mesorhizobium</taxon>
    </lineage>
</organism>
<feature type="region of interest" description="Disordered" evidence="16">
    <location>
        <begin position="512"/>
        <end position="533"/>
    </location>
</feature>
<dbReference type="Pfam" id="PF13807">
    <property type="entry name" value="GNVR"/>
    <property type="match status" value="1"/>
</dbReference>
<keyword evidence="12 17" id="KW-1133">Transmembrane helix</keyword>
<dbReference type="InterPro" id="IPR027417">
    <property type="entry name" value="P-loop_NTPase"/>
</dbReference>
<keyword evidence="7 21" id="KW-0808">Transferase</keyword>
<feature type="domain" description="AAA" evidence="19">
    <location>
        <begin position="581"/>
        <end position="696"/>
    </location>
</feature>
<dbReference type="InterPro" id="IPR025669">
    <property type="entry name" value="AAA_dom"/>
</dbReference>
<dbReference type="EC" id="2.7.10.2" evidence="4"/>
<keyword evidence="5" id="KW-1003">Cell membrane</keyword>
<keyword evidence="14" id="KW-0829">Tyrosine-protein kinase</keyword>
<dbReference type="Pfam" id="PF02706">
    <property type="entry name" value="Wzz"/>
    <property type="match status" value="1"/>
</dbReference>
<feature type="transmembrane region" description="Helical" evidence="17">
    <location>
        <begin position="36"/>
        <end position="56"/>
    </location>
</feature>
<dbReference type="RefSeq" id="WP_165114796.1">
    <property type="nucleotide sequence ID" value="NZ_JAAKZG010000002.1"/>
</dbReference>
<keyword evidence="9" id="KW-0547">Nucleotide-binding</keyword>
<evidence type="ECO:0000259" key="19">
    <source>
        <dbReference type="Pfam" id="PF13614"/>
    </source>
</evidence>
<evidence type="ECO:0000259" key="18">
    <source>
        <dbReference type="Pfam" id="PF02706"/>
    </source>
</evidence>
<feature type="domain" description="Polysaccharide chain length determinant N-terminal" evidence="18">
    <location>
        <begin position="23"/>
        <end position="110"/>
    </location>
</feature>
<dbReference type="GO" id="GO:0005886">
    <property type="term" value="C:plasma membrane"/>
    <property type="evidence" value="ECO:0007669"/>
    <property type="project" value="UniProtKB-SubCell"/>
</dbReference>
<sequence>MHQRNIPLNSRLAVEPDEADRFIDLERLMTIAMRQIRVVALCAAVGLALGVVYLLFTPAQYTSGTRILLDDTLTKFAEEKDSGPSRVQADSMVSSEVEILKSARLARAVVMAENLQNNDAFLNPPRSPIGWVKDQIKSVIGLFSSQPELSATSIANGKIGKATALLQAGMSAERVGRSYVIDLSFQAYDKKLAGAITRAYANAYLSDQLDANFDATQRATVWLQGRLAELRDSSQAAALAVEKFRAENGLTSARGELISERQLADLNSQLILAQADTANALARYNQFKSIIESGPDNAVKNATIPSDKGSNNTVINDLKGRYLDVTKREREISDRFGQDHPQAVALRREQGDLSRQIFQELNQLTESYRTEYEVAKSREDSLRANVGLMAGESSETSQSMVQLRELEQQAAALATLYQTFLARHEEASQQRSFPIAKARVISEAVDPVGASSPKKTMVLGLSLVLGLFGGAGVGAFQEFRERFFRTGEDVRASLNINFLGYLPIVGTRLSSAPPKNGANGADKPPREGPEPVTPRILRVAINAPSSSFAETLRNAKIACDVVLQGRPCKVIGFVSVLPSEGKTTVAANFAGLLAANGARTLLIDGDLRNPGLSRGLSLSPDRGLVEAIVGEQRWQTTVMVDRTTKLNIIPAVVRGRLSHTSELLSGPGMNDLLTDARNAYDYIVVDLPPLGPVVDAKAFAPFADGFVMVSEWGVTPRALVKATLQGEPQIASKLLGIILNKTDMKKLVRYGAYGGSEQYLDRYSSYYIEQAGLTKA</sequence>
<comment type="similarity">
    <text evidence="2">Belongs to the CpsD/CapB family.</text>
</comment>
<dbReference type="InterPro" id="IPR005702">
    <property type="entry name" value="Wzc-like_C"/>
</dbReference>
<keyword evidence="22" id="KW-1185">Reference proteome</keyword>
<evidence type="ECO:0000256" key="3">
    <source>
        <dbReference type="ARBA" id="ARBA00008883"/>
    </source>
</evidence>
<name>A0A7C9V9W5_9HYPH</name>
<evidence type="ECO:0000256" key="14">
    <source>
        <dbReference type="ARBA" id="ARBA00023137"/>
    </source>
</evidence>
<dbReference type="InterPro" id="IPR032807">
    <property type="entry name" value="GNVR"/>
</dbReference>
<evidence type="ECO:0000256" key="15">
    <source>
        <dbReference type="ARBA" id="ARBA00051245"/>
    </source>
</evidence>
<dbReference type="InterPro" id="IPR050445">
    <property type="entry name" value="Bact_polysacc_biosynth/exp"/>
</dbReference>
<dbReference type="NCBIfam" id="TIGR01005">
    <property type="entry name" value="eps_transp_fam"/>
    <property type="match status" value="1"/>
</dbReference>
<evidence type="ECO:0000256" key="13">
    <source>
        <dbReference type="ARBA" id="ARBA00023136"/>
    </source>
</evidence>
<dbReference type="InterPro" id="IPR005700">
    <property type="entry name" value="EPS_ExoP-like"/>
</dbReference>
<evidence type="ECO:0000256" key="1">
    <source>
        <dbReference type="ARBA" id="ARBA00004429"/>
    </source>
</evidence>
<comment type="catalytic activity">
    <reaction evidence="15">
        <text>L-tyrosyl-[protein] + ATP = O-phospho-L-tyrosyl-[protein] + ADP + H(+)</text>
        <dbReference type="Rhea" id="RHEA:10596"/>
        <dbReference type="Rhea" id="RHEA-COMP:10136"/>
        <dbReference type="Rhea" id="RHEA-COMP:20101"/>
        <dbReference type="ChEBI" id="CHEBI:15378"/>
        <dbReference type="ChEBI" id="CHEBI:30616"/>
        <dbReference type="ChEBI" id="CHEBI:46858"/>
        <dbReference type="ChEBI" id="CHEBI:61978"/>
        <dbReference type="ChEBI" id="CHEBI:456216"/>
        <dbReference type="EC" id="2.7.10.2"/>
    </reaction>
</comment>
<keyword evidence="10 21" id="KW-0418">Kinase</keyword>